<dbReference type="EMBL" id="HF679133">
    <property type="protein sequence ID" value="CCU55907.1"/>
    <property type="molecule type" value="Genomic_DNA"/>
</dbReference>
<evidence type="ECO:0000313" key="3">
    <source>
        <dbReference type="Proteomes" id="UP000792374"/>
    </source>
</evidence>
<dbReference type="GeneID" id="15613330"/>
<dbReference type="Proteomes" id="UP000792374">
    <property type="component" value="Genome"/>
</dbReference>
<accession>A0ABM9QL36</accession>
<organism evidence="2 3">
    <name type="scientific">Choristoneura rosaceana entomopoxvirus 'L'</name>
    <dbReference type="NCBI Taxonomy" id="1293539"/>
    <lineage>
        <taxon>Viruses</taxon>
        <taxon>Varidnaviria</taxon>
        <taxon>Bamfordvirae</taxon>
        <taxon>Nucleocytoviricota</taxon>
        <taxon>Pokkesviricetes</taxon>
        <taxon>Chitovirales</taxon>
        <taxon>Poxviridae</taxon>
        <taxon>Entomopoxvirinae</taxon>
        <taxon>Betaentomopoxvirus</taxon>
        <taxon>Betaentomopoxvirus crosaceana</taxon>
        <taxon>Choristoneura rosaceana entomopoxvirus</taxon>
    </lineage>
</organism>
<dbReference type="RefSeq" id="YP_008004409.1">
    <property type="nucleotide sequence ID" value="NC_021249.1"/>
</dbReference>
<proteinExistence type="predicted"/>
<sequence>MIPLYKMNKFIIILILHLIKMIYADEEFYCPNENTSILSQIQWCKASCAYVCKEKNMFSGVCIIKLWMSTDVICRCKYTD</sequence>
<name>A0ABM9QL36_9POXV</name>
<dbReference type="RefSeq" id="YP_008004696.1">
    <property type="nucleotide sequence ID" value="NC_021249.1"/>
</dbReference>
<evidence type="ECO:0000313" key="1">
    <source>
        <dbReference type="EMBL" id="CCU55907.1"/>
    </source>
</evidence>
<evidence type="ECO:0000313" key="2">
    <source>
        <dbReference type="EMBL" id="CCU56194.1"/>
    </source>
</evidence>
<reference evidence="2" key="1">
    <citation type="journal article" date="2013" name="J. Virol.">
        <title>New Insights into the Evolution of Entomopoxvirinae from the Complete Genome Sequences of Four Entomopoxviruses Infecting Adoxophyes honmai, Choristoneura biennis, Choristoneura rosaceana, and Mythimna separata.</title>
        <authorList>
            <person name="Theze J."/>
            <person name="Takatsuka J."/>
            <person name="Li Z."/>
            <person name="Gallais J."/>
            <person name="Doucet D."/>
            <person name="Arif B."/>
            <person name="Nakai M."/>
            <person name="Herniou E.A."/>
        </authorList>
    </citation>
    <scope>NUCLEOTIDE SEQUENCE</scope>
</reference>
<dbReference type="EMBL" id="HF679133">
    <property type="protein sequence ID" value="CCU56194.1"/>
    <property type="molecule type" value="Genomic_DNA"/>
</dbReference>
<keyword evidence="3" id="KW-1185">Reference proteome</keyword>
<protein>
    <submittedName>
        <fullName evidence="2">Uncharacterized protein</fullName>
    </submittedName>
</protein>
<dbReference type="GeneID" id="15613617"/>
<gene>
    <name evidence="1" type="ORF">CHREV_005</name>
    <name evidence="2" type="ORF">CHREV_292</name>
</gene>